<evidence type="ECO:0000313" key="2">
    <source>
        <dbReference type="Proteomes" id="UP000032309"/>
    </source>
</evidence>
<dbReference type="GO" id="GO:0004519">
    <property type="term" value="F:endonuclease activity"/>
    <property type="evidence" value="ECO:0007669"/>
    <property type="project" value="UniProtKB-KW"/>
</dbReference>
<keyword evidence="1" id="KW-0255">Endonuclease</keyword>
<dbReference type="EMBL" id="BAFN01000001">
    <property type="protein sequence ID" value="GAN32285.1"/>
    <property type="molecule type" value="Genomic_DNA"/>
</dbReference>
<reference evidence="2" key="1">
    <citation type="journal article" date="2015" name="Genome Announc.">
        <title>Draft Genome Sequence of an Anaerobic Ammonium-Oxidizing Bacterium, "Candidatus Brocadia sinica".</title>
        <authorList>
            <person name="Oshiki M."/>
            <person name="Shinyako-Hata K."/>
            <person name="Satoh H."/>
            <person name="Okabe S."/>
        </authorList>
    </citation>
    <scope>NUCLEOTIDE SEQUENCE [LARGE SCALE GENOMIC DNA]</scope>
    <source>
        <strain evidence="2">JPN1</strain>
    </source>
</reference>
<name>A0ABQ0JU69_9BACT</name>
<dbReference type="Proteomes" id="UP000032309">
    <property type="component" value="Unassembled WGS sequence"/>
</dbReference>
<keyword evidence="1" id="KW-0540">Nuclease</keyword>
<sequence>MLEICEGASPFVIILEETTAQSLQQSEALRQSILKKIFERKLVEQNIKDEPALKLLKWIKSDRERVMRRMRRERK</sequence>
<comment type="caution">
    <text evidence="1">The sequence shown here is derived from an EMBL/GenBank/DDBJ whole genome shotgun (WGS) entry which is preliminary data.</text>
</comment>
<keyword evidence="1" id="KW-0378">Hydrolase</keyword>
<organism evidence="1 2">
    <name type="scientific">Candidatus Brocadia sinica JPN1</name>
    <dbReference type="NCBI Taxonomy" id="1197129"/>
    <lineage>
        <taxon>Bacteria</taxon>
        <taxon>Pseudomonadati</taxon>
        <taxon>Planctomycetota</taxon>
        <taxon>Candidatus Brocadiia</taxon>
        <taxon>Candidatus Brocadiales</taxon>
        <taxon>Candidatus Brocadiaceae</taxon>
        <taxon>Candidatus Brocadia</taxon>
    </lineage>
</organism>
<keyword evidence="2" id="KW-1185">Reference proteome</keyword>
<gene>
    <name evidence="1" type="ORF">BROSI_A0797</name>
</gene>
<protein>
    <submittedName>
        <fullName evidence="1">Restriction endonuclease S subunits</fullName>
    </submittedName>
</protein>
<evidence type="ECO:0000313" key="1">
    <source>
        <dbReference type="EMBL" id="GAN32285.1"/>
    </source>
</evidence>
<accession>A0ABQ0JU69</accession>
<proteinExistence type="predicted"/>